<dbReference type="Pfam" id="PF14804">
    <property type="entry name" value="Jag_N"/>
    <property type="match status" value="1"/>
</dbReference>
<dbReference type="PANTHER" id="PTHR38032:SF1">
    <property type="entry name" value="RNA-BINDING PROTEIN KHPB N-TERMINAL DOMAIN-CONTAINING PROTEIN"/>
    <property type="match status" value="1"/>
</dbReference>
<proteinExistence type="predicted"/>
<dbReference type="InterPro" id="IPR046866">
    <property type="entry name" value="FapA_N"/>
</dbReference>
<keyword evidence="3" id="KW-1185">Reference proteome</keyword>
<dbReference type="SMART" id="SM01245">
    <property type="entry name" value="Jag_N"/>
    <property type="match status" value="1"/>
</dbReference>
<evidence type="ECO:0000313" key="2">
    <source>
        <dbReference type="EMBL" id="GGH74553.1"/>
    </source>
</evidence>
<dbReference type="InterPro" id="IPR046865">
    <property type="entry name" value="FapA_b_solenoid"/>
</dbReference>
<name>A0ABQ1ZQ62_9BACL</name>
<dbReference type="InterPro" id="IPR038247">
    <property type="entry name" value="Jag_N_dom_sf"/>
</dbReference>
<dbReference type="Proteomes" id="UP000605427">
    <property type="component" value="Unassembled WGS sequence"/>
</dbReference>
<dbReference type="Pfam" id="PF03961">
    <property type="entry name" value="FapA"/>
    <property type="match status" value="2"/>
</dbReference>
<gene>
    <name evidence="2" type="ORF">GCM10007362_14770</name>
</gene>
<comment type="caution">
    <text evidence="2">The sequence shown here is derived from an EMBL/GenBank/DDBJ whole genome shotgun (WGS) entry which is preliminary data.</text>
</comment>
<organism evidence="2 3">
    <name type="scientific">Saccharibacillus endophyticus</name>
    <dbReference type="NCBI Taxonomy" id="2060666"/>
    <lineage>
        <taxon>Bacteria</taxon>
        <taxon>Bacillati</taxon>
        <taxon>Bacillota</taxon>
        <taxon>Bacilli</taxon>
        <taxon>Bacillales</taxon>
        <taxon>Paenibacillaceae</taxon>
        <taxon>Saccharibacillus</taxon>
    </lineage>
</organism>
<dbReference type="InterPro" id="IPR005646">
    <property type="entry name" value="FapA"/>
</dbReference>
<sequence length="683" mass="73636">MERSIITRAKTAELAVEEALKLLAVSRESVQIEILEPGGRGVLGLGTRLAVVKVTVIDSGSASASQSAGSREIAVPTAETVHENTETQIETIPASNHASEEQGGIGIHNGRFHIQATGTRLPLLTPPPGAVLYRNGTQVDGKVSVAPGDELELETAPKVEASIWRIEIDEACLRAELHVRPGFERQFTLLDCKPQENLVVPVSERRTFLPIPQAEVAGRLKELGVIYGIRAEAIKQACNSEEPGVFLIAEGSPAVEGANGTFSTNFETETKRLSPQSREDGTIDYREIVEFPTVIEGQVLVRTLPARPGRPGRDLLNRPIQPRVVQSMELAAGEGVSITEDGRRAVAIRSGMPRMKHQGFRVHLSVLPKLSHRGDVDLKSGNIRFRGDVEISGGVQNGMNVEAIGSINIRGPIGSATIEAAYSLIASGNLIGAHVSVGKRSEFFNQVEPLLLEIASQTQLLQSAIEQLGQTAAFKLNDIQQTGLGALLSVLLRGKFKALHVVLTRFTEQAAKNEAQLDVDWKDYAQRLKYGFLDLRQGGLRDSAELDAFRRRTLELAESVSGPEDRLIFAELQYVQNSHVYCGGNVRAAKGAYNAMIYCQGELEAGGTLRGGVYFAGRGIAVKEVGAPGGVATKLQVPETAVIRATRVMEGTVVQIGHRSFQFVEAASNVHARLGSSGELLLF</sequence>
<dbReference type="RefSeq" id="WP_172247158.1">
    <property type="nucleotide sequence ID" value="NZ_BMDD01000001.1"/>
</dbReference>
<dbReference type="InterPro" id="IPR032782">
    <property type="entry name" value="KhpB_N"/>
</dbReference>
<evidence type="ECO:0000259" key="1">
    <source>
        <dbReference type="SMART" id="SM01245"/>
    </source>
</evidence>
<reference evidence="3" key="1">
    <citation type="journal article" date="2019" name="Int. J. Syst. Evol. Microbiol.">
        <title>The Global Catalogue of Microorganisms (GCM) 10K type strain sequencing project: providing services to taxonomists for standard genome sequencing and annotation.</title>
        <authorList>
            <consortium name="The Broad Institute Genomics Platform"/>
            <consortium name="The Broad Institute Genome Sequencing Center for Infectious Disease"/>
            <person name="Wu L."/>
            <person name="Ma J."/>
        </authorList>
    </citation>
    <scope>NUCLEOTIDE SEQUENCE [LARGE SCALE GENOMIC DNA]</scope>
    <source>
        <strain evidence="3">CCM 8702</strain>
    </source>
</reference>
<feature type="domain" description="RNA-binding protein KhpB N-terminal" evidence="1">
    <location>
        <begin position="6"/>
        <end position="57"/>
    </location>
</feature>
<accession>A0ABQ1ZQ62</accession>
<dbReference type="EMBL" id="BMDD01000001">
    <property type="protein sequence ID" value="GGH74553.1"/>
    <property type="molecule type" value="Genomic_DNA"/>
</dbReference>
<dbReference type="Gene3D" id="3.30.30.80">
    <property type="entry name" value="probable RNA-binding protein from clostridium symbiosum atcc 14940"/>
    <property type="match status" value="1"/>
</dbReference>
<dbReference type="PANTHER" id="PTHR38032">
    <property type="entry name" value="POLYMERASE-RELATED"/>
    <property type="match status" value="1"/>
</dbReference>
<evidence type="ECO:0000313" key="3">
    <source>
        <dbReference type="Proteomes" id="UP000605427"/>
    </source>
</evidence>
<dbReference type="Pfam" id="PF20250">
    <property type="entry name" value="FapA_N"/>
    <property type="match status" value="1"/>
</dbReference>
<protein>
    <recommendedName>
        <fullName evidence="1">RNA-binding protein KhpB N-terminal domain-containing protein</fullName>
    </recommendedName>
</protein>